<sequence>MERFYTVDIIVTNRDDAYERVNQILHDFSRYIKLRVGYPIENENMAVIFVLFRATNDILGSFTGKLGQLKNVKVKSIPITKG</sequence>
<comment type="caution">
    <text evidence="1">The sequence shown here is derived from an EMBL/GenBank/DDBJ whole genome shotgun (WGS) entry which is preliminary data.</text>
</comment>
<dbReference type="SUPFAM" id="SSF55021">
    <property type="entry name" value="ACT-like"/>
    <property type="match status" value="1"/>
</dbReference>
<dbReference type="InterPro" id="IPR027271">
    <property type="entry name" value="Acetolactate_synth/TF_NikR_C"/>
</dbReference>
<dbReference type="AlphaFoldDB" id="A0A841GDL0"/>
<dbReference type="EMBL" id="JACHEX010000001">
    <property type="protein sequence ID" value="MBB6061622.1"/>
    <property type="molecule type" value="Genomic_DNA"/>
</dbReference>
<protein>
    <submittedName>
        <fullName evidence="1">Putative iron-only hydrogenase system regulator</fullName>
    </submittedName>
</protein>
<dbReference type="Pfam" id="PF21699">
    <property type="entry name" value="TM1266-like"/>
    <property type="match status" value="1"/>
</dbReference>
<dbReference type="RefSeq" id="WP_184618402.1">
    <property type="nucleotide sequence ID" value="NZ_JACHEX010000001.1"/>
</dbReference>
<name>A0A841GDL0_9BACT</name>
<evidence type="ECO:0000313" key="1">
    <source>
        <dbReference type="EMBL" id="MBB6061622.1"/>
    </source>
</evidence>
<gene>
    <name evidence="1" type="ORF">HNP65_000044</name>
</gene>
<reference evidence="1 2" key="1">
    <citation type="submission" date="2020-08" db="EMBL/GenBank/DDBJ databases">
        <title>Genomic Encyclopedia of Type Strains, Phase IV (KMG-IV): sequencing the most valuable type-strain genomes for metagenomic binning, comparative biology and taxonomic classification.</title>
        <authorList>
            <person name="Goeker M."/>
        </authorList>
    </citation>
    <scope>NUCLEOTIDE SEQUENCE [LARGE SCALE GENOMIC DNA]</scope>
    <source>
        <strain evidence="1 2">DSM 13481</strain>
    </source>
</reference>
<accession>A0A841GDL0</accession>
<dbReference type="Proteomes" id="UP000555828">
    <property type="component" value="Unassembled WGS sequence"/>
</dbReference>
<dbReference type="NCBIfam" id="TIGR03959">
    <property type="entry name" value="hyd_TM1266"/>
    <property type="match status" value="1"/>
</dbReference>
<dbReference type="InterPro" id="IPR045865">
    <property type="entry name" value="ACT-like_dom_sf"/>
</dbReference>
<evidence type="ECO:0000313" key="2">
    <source>
        <dbReference type="Proteomes" id="UP000555828"/>
    </source>
</evidence>
<dbReference type="InterPro" id="IPR023860">
    <property type="entry name" value="FeFe-hyd_TM1266"/>
</dbReference>
<keyword evidence="2" id="KW-1185">Reference proteome</keyword>
<organism evidence="1 2">
    <name type="scientific">Thermosipho japonicus</name>
    <dbReference type="NCBI Taxonomy" id="90323"/>
    <lineage>
        <taxon>Bacteria</taxon>
        <taxon>Thermotogati</taxon>
        <taxon>Thermotogota</taxon>
        <taxon>Thermotogae</taxon>
        <taxon>Thermotogales</taxon>
        <taxon>Fervidobacteriaceae</taxon>
        <taxon>Thermosipho</taxon>
    </lineage>
</organism>
<dbReference type="Gene3D" id="3.30.70.1150">
    <property type="entry name" value="ACT-like. Chain A, domain 2"/>
    <property type="match status" value="1"/>
</dbReference>
<proteinExistence type="predicted"/>